<evidence type="ECO:0000256" key="1">
    <source>
        <dbReference type="SAM" id="SignalP"/>
    </source>
</evidence>
<keyword evidence="3" id="KW-1185">Reference proteome</keyword>
<accession>A0A2R3QHD0</accession>
<feature type="chain" id="PRO_5015332917" description="Lipoprotein" evidence="1">
    <location>
        <begin position="25"/>
        <end position="196"/>
    </location>
</feature>
<evidence type="ECO:0008006" key="4">
    <source>
        <dbReference type="Google" id="ProtNLM"/>
    </source>
</evidence>
<keyword evidence="1" id="KW-0732">Signal</keyword>
<evidence type="ECO:0000313" key="2">
    <source>
        <dbReference type="EMBL" id="AVO51169.1"/>
    </source>
</evidence>
<dbReference type="PROSITE" id="PS51257">
    <property type="entry name" value="PROKAR_LIPOPROTEIN"/>
    <property type="match status" value="1"/>
</dbReference>
<dbReference type="KEGG" id="mela:C6568_15090"/>
<protein>
    <recommendedName>
        <fullName evidence="4">Lipoprotein</fullName>
    </recommendedName>
</protein>
<evidence type="ECO:0000313" key="3">
    <source>
        <dbReference type="Proteomes" id="UP000237925"/>
    </source>
</evidence>
<feature type="signal peptide" evidence="1">
    <location>
        <begin position="1"/>
        <end position="24"/>
    </location>
</feature>
<reference evidence="2 3" key="1">
    <citation type="submission" date="2018-03" db="EMBL/GenBank/DDBJ databases">
        <title>Genome sequencing of Melaminivora sp.</title>
        <authorList>
            <person name="Kim S.-J."/>
            <person name="Heo J."/>
            <person name="Ahn J.-H."/>
            <person name="Kwon S.-W."/>
        </authorList>
    </citation>
    <scope>NUCLEOTIDE SEQUENCE [LARGE SCALE GENOMIC DNA]</scope>
    <source>
        <strain evidence="2 3">SC2-9</strain>
    </source>
</reference>
<gene>
    <name evidence="2" type="ORF">C6568_15090</name>
</gene>
<dbReference type="Proteomes" id="UP000237925">
    <property type="component" value="Chromosome"/>
</dbReference>
<dbReference type="AlphaFoldDB" id="A0A2R3QHD0"/>
<name>A0A2R3QHD0_9BURK</name>
<organism evidence="2 3">
    <name type="scientific">Melaminivora suipulveris</name>
    <dbReference type="NCBI Taxonomy" id="2109913"/>
    <lineage>
        <taxon>Bacteria</taxon>
        <taxon>Pseudomonadati</taxon>
        <taxon>Pseudomonadota</taxon>
        <taxon>Betaproteobacteria</taxon>
        <taxon>Burkholderiales</taxon>
        <taxon>Comamonadaceae</taxon>
        <taxon>Melaminivora</taxon>
    </lineage>
</organism>
<dbReference type="EMBL" id="CP027667">
    <property type="protein sequence ID" value="AVO51169.1"/>
    <property type="molecule type" value="Genomic_DNA"/>
</dbReference>
<dbReference type="OrthoDB" id="8795122at2"/>
<proteinExistence type="predicted"/>
<dbReference type="RefSeq" id="WP_106685556.1">
    <property type="nucleotide sequence ID" value="NZ_CP027667.1"/>
</dbReference>
<sequence length="196" mass="19817">MNARQSITLLAIAALGLATGCASRQPLVPQVHDAVETDGARTLSATPEPLACAGGPRCATLAASWTSAKPGQARLIVALPGLPDQVTGADVHIGGSEVVRLRVPAASPGAADAQGSGFDVPLRVIDRIAYGSRTWMRVYTAGGVGVDEHIHSGEQRSRASEAMAHFLVAVQAAGGQGAGVEGARGGLLDRLGGRGD</sequence>